<evidence type="ECO:0000256" key="4">
    <source>
        <dbReference type="ARBA" id="ARBA00022741"/>
    </source>
</evidence>
<dbReference type="GO" id="GO:0015421">
    <property type="term" value="F:ABC-type oligopeptide transporter activity"/>
    <property type="evidence" value="ECO:0007669"/>
    <property type="project" value="TreeGrafter"/>
</dbReference>
<dbReference type="InterPro" id="IPR039421">
    <property type="entry name" value="Type_1_exporter"/>
</dbReference>
<feature type="domain" description="ABC transmembrane type-1" evidence="10">
    <location>
        <begin position="20"/>
        <end position="308"/>
    </location>
</feature>
<keyword evidence="4" id="KW-0547">Nucleotide-binding</keyword>
<evidence type="ECO:0000256" key="5">
    <source>
        <dbReference type="ARBA" id="ARBA00022840"/>
    </source>
</evidence>
<comment type="caution">
    <text evidence="11">The sequence shown here is derived from an EMBL/GenBank/DDBJ whole genome shotgun (WGS) entry which is preliminary data.</text>
</comment>
<evidence type="ECO:0000313" key="11">
    <source>
        <dbReference type="EMBL" id="OAM76666.1"/>
    </source>
</evidence>
<feature type="domain" description="ABC transporter" evidence="9">
    <location>
        <begin position="337"/>
        <end position="551"/>
    </location>
</feature>
<evidence type="ECO:0000256" key="6">
    <source>
        <dbReference type="ARBA" id="ARBA00022989"/>
    </source>
</evidence>
<dbReference type="Gene3D" id="1.20.1560.10">
    <property type="entry name" value="ABC transporter type 1, transmembrane domain"/>
    <property type="match status" value="1"/>
</dbReference>
<reference evidence="11 12" key="1">
    <citation type="submission" date="2016-03" db="EMBL/GenBank/DDBJ databases">
        <title>Genome sequencing of Devosia sp. S37.</title>
        <authorList>
            <person name="Mohd Nor M."/>
        </authorList>
    </citation>
    <scope>NUCLEOTIDE SEQUENCE [LARGE SCALE GENOMIC DNA]</scope>
    <source>
        <strain evidence="11 12">S37</strain>
    </source>
</reference>
<feature type="transmembrane region" description="Helical" evidence="8">
    <location>
        <begin position="41"/>
        <end position="59"/>
    </location>
</feature>
<dbReference type="InterPro" id="IPR011527">
    <property type="entry name" value="ABC1_TM_dom"/>
</dbReference>
<dbReference type="GO" id="GO:0005524">
    <property type="term" value="F:ATP binding"/>
    <property type="evidence" value="ECO:0007669"/>
    <property type="project" value="UniProtKB-KW"/>
</dbReference>
<dbReference type="PROSITE" id="PS50893">
    <property type="entry name" value="ABC_TRANSPORTER_2"/>
    <property type="match status" value="1"/>
</dbReference>
<evidence type="ECO:0000256" key="1">
    <source>
        <dbReference type="ARBA" id="ARBA00004651"/>
    </source>
</evidence>
<keyword evidence="5" id="KW-0067">ATP-binding</keyword>
<comment type="similarity">
    <text evidence="2">Belongs to the ABC transporter superfamily.</text>
</comment>
<dbReference type="Pfam" id="PF00005">
    <property type="entry name" value="ABC_tran"/>
    <property type="match status" value="1"/>
</dbReference>
<dbReference type="SUPFAM" id="SSF90123">
    <property type="entry name" value="ABC transporter transmembrane region"/>
    <property type="match status" value="1"/>
</dbReference>
<dbReference type="EMBL" id="LVVY01000091">
    <property type="protein sequence ID" value="OAM76666.1"/>
    <property type="molecule type" value="Genomic_DNA"/>
</dbReference>
<sequence>MKALLAFLPLFRQRGRAFGLALLLSLVTLLAGVALLGTSGWFITATALTTLGLGFNLFVPSSLVRGFSFIRILARYGERLVGHNATLKLLSDLRGWLFALLFPKLPLPDRSLRHGDLVSRLTADVDALDTAFLVAVGPWMAALLVGGGMTALLGFFLPGAALAYGLAMLGAALLVPIGLVWLSRSAGRASVAAQADMRMAVLDGAIGHADLTALGALGTAARRFEAASAIAASLRRRLGAYTAGAAAMVQMLAALALISTLWMGLLAVDAGHVEGPVMAGLLLAVLGSFEVTGMIVRSVGKAGAAMAAAERLNALAALAPPVAEPAKPRDIPEDGAIAFEEVSFAYPGLPPVLSGFSLTIAPGERIAIAGPSGSGKSTLLRLLLRLAEPQDGAIGIGGIGLEQFRSADIHAHMALLSQDSPVFIDTIRNNLLIGRPDASDADLWAALAEAQLDAHIAALPKGLDSIVGEAGRTLSAGQARRLCLARALVSRAPVLLLDEPSDALDRATELAFFGVLAAAAAERTIIMVTHAALPEGVVDRVLTLRNGRLCT</sequence>
<organism evidence="11 12">
    <name type="scientific">Devosia elaeis</name>
    <dbReference type="NCBI Taxonomy" id="1770058"/>
    <lineage>
        <taxon>Bacteria</taxon>
        <taxon>Pseudomonadati</taxon>
        <taxon>Pseudomonadota</taxon>
        <taxon>Alphaproteobacteria</taxon>
        <taxon>Hyphomicrobiales</taxon>
        <taxon>Devosiaceae</taxon>
        <taxon>Devosia</taxon>
    </lineage>
</organism>
<dbReference type="Gene3D" id="3.40.50.300">
    <property type="entry name" value="P-loop containing nucleotide triphosphate hydrolases"/>
    <property type="match status" value="1"/>
</dbReference>
<dbReference type="PANTHER" id="PTHR43394">
    <property type="entry name" value="ATP-DEPENDENT PERMEASE MDL1, MITOCHONDRIAL"/>
    <property type="match status" value="1"/>
</dbReference>
<keyword evidence="7 8" id="KW-0472">Membrane</keyword>
<evidence type="ECO:0000256" key="8">
    <source>
        <dbReference type="SAM" id="Phobius"/>
    </source>
</evidence>
<dbReference type="InterPro" id="IPR014223">
    <property type="entry name" value="ABC_CydC/D"/>
</dbReference>
<dbReference type="InterPro" id="IPR036640">
    <property type="entry name" value="ABC1_TM_sf"/>
</dbReference>
<dbReference type="AlphaFoldDB" id="A0A178HXD0"/>
<dbReference type="PROSITE" id="PS00211">
    <property type="entry name" value="ABC_TRANSPORTER_1"/>
    <property type="match status" value="1"/>
</dbReference>
<evidence type="ECO:0000259" key="9">
    <source>
        <dbReference type="PROSITE" id="PS50893"/>
    </source>
</evidence>
<dbReference type="InterPro" id="IPR017871">
    <property type="entry name" value="ABC_transporter-like_CS"/>
</dbReference>
<dbReference type="NCBIfam" id="TIGR02868">
    <property type="entry name" value="CydC"/>
    <property type="match status" value="1"/>
</dbReference>
<proteinExistence type="inferred from homology"/>
<feature type="transmembrane region" description="Helical" evidence="8">
    <location>
        <begin position="130"/>
        <end position="156"/>
    </location>
</feature>
<dbReference type="GO" id="GO:0034775">
    <property type="term" value="P:glutathione transmembrane transport"/>
    <property type="evidence" value="ECO:0007669"/>
    <property type="project" value="InterPro"/>
</dbReference>
<dbReference type="InterPro" id="IPR027417">
    <property type="entry name" value="P-loop_NTPase"/>
</dbReference>
<dbReference type="GO" id="GO:0016887">
    <property type="term" value="F:ATP hydrolysis activity"/>
    <property type="evidence" value="ECO:0007669"/>
    <property type="project" value="InterPro"/>
</dbReference>
<protein>
    <submittedName>
        <fullName evidence="11">Thiol reductant ABC exporter subunit CydC</fullName>
    </submittedName>
</protein>
<evidence type="ECO:0000256" key="7">
    <source>
        <dbReference type="ARBA" id="ARBA00023136"/>
    </source>
</evidence>
<feature type="transmembrane region" description="Helical" evidence="8">
    <location>
        <begin position="238"/>
        <end position="265"/>
    </location>
</feature>
<comment type="subcellular location">
    <subcellularLocation>
        <location evidence="1">Cell membrane</location>
        <topology evidence="1">Multi-pass membrane protein</topology>
    </subcellularLocation>
</comment>
<evidence type="ECO:0000259" key="10">
    <source>
        <dbReference type="PROSITE" id="PS50929"/>
    </source>
</evidence>
<keyword evidence="3 8" id="KW-0812">Transmembrane</keyword>
<dbReference type="STRING" id="1770058.A3840_11990"/>
<dbReference type="GO" id="GO:0045454">
    <property type="term" value="P:cell redox homeostasis"/>
    <property type="evidence" value="ECO:0007669"/>
    <property type="project" value="InterPro"/>
</dbReference>
<keyword evidence="6 8" id="KW-1133">Transmembrane helix</keyword>
<dbReference type="RefSeq" id="WP_067456846.1">
    <property type="nucleotide sequence ID" value="NZ_LVVY01000091.1"/>
</dbReference>
<dbReference type="InterPro" id="IPR003439">
    <property type="entry name" value="ABC_transporter-like_ATP-bd"/>
</dbReference>
<gene>
    <name evidence="11" type="ORF">A3840_11990</name>
</gene>
<dbReference type="Proteomes" id="UP000078389">
    <property type="component" value="Unassembled WGS sequence"/>
</dbReference>
<accession>A0A178HXD0</accession>
<dbReference type="InterPro" id="IPR003593">
    <property type="entry name" value="AAA+_ATPase"/>
</dbReference>
<dbReference type="PROSITE" id="PS50929">
    <property type="entry name" value="ABC_TM1F"/>
    <property type="match status" value="1"/>
</dbReference>
<dbReference type="OrthoDB" id="5288404at2"/>
<name>A0A178HXD0_9HYPH</name>
<feature type="transmembrane region" description="Helical" evidence="8">
    <location>
        <begin position="162"/>
        <end position="182"/>
    </location>
</feature>
<dbReference type="SMART" id="SM00382">
    <property type="entry name" value="AAA"/>
    <property type="match status" value="1"/>
</dbReference>
<feature type="transmembrane region" description="Helical" evidence="8">
    <location>
        <begin position="277"/>
        <end position="296"/>
    </location>
</feature>
<dbReference type="GO" id="GO:0005886">
    <property type="term" value="C:plasma membrane"/>
    <property type="evidence" value="ECO:0007669"/>
    <property type="project" value="UniProtKB-SubCell"/>
</dbReference>
<keyword evidence="12" id="KW-1185">Reference proteome</keyword>
<evidence type="ECO:0000256" key="3">
    <source>
        <dbReference type="ARBA" id="ARBA00022692"/>
    </source>
</evidence>
<dbReference type="PANTHER" id="PTHR43394:SF1">
    <property type="entry name" value="ATP-BINDING CASSETTE SUB-FAMILY B MEMBER 10, MITOCHONDRIAL"/>
    <property type="match status" value="1"/>
</dbReference>
<evidence type="ECO:0000313" key="12">
    <source>
        <dbReference type="Proteomes" id="UP000078389"/>
    </source>
</evidence>
<evidence type="ECO:0000256" key="2">
    <source>
        <dbReference type="ARBA" id="ARBA00005417"/>
    </source>
</evidence>
<dbReference type="SUPFAM" id="SSF52540">
    <property type="entry name" value="P-loop containing nucleoside triphosphate hydrolases"/>
    <property type="match status" value="1"/>
</dbReference>